<dbReference type="GeneID" id="92366301"/>
<dbReference type="Proteomes" id="UP000186804">
    <property type="component" value="Unassembled WGS sequence"/>
</dbReference>
<dbReference type="RefSeq" id="XP_067068981.1">
    <property type="nucleotide sequence ID" value="XM_067212347.1"/>
</dbReference>
<protein>
    <submittedName>
        <fullName evidence="1">Uncharacterized protein</fullName>
    </submittedName>
</protein>
<gene>
    <name evidence="1" type="ORF">cand_021170</name>
</gene>
<evidence type="ECO:0000313" key="2">
    <source>
        <dbReference type="Proteomes" id="UP000186804"/>
    </source>
</evidence>
<reference evidence="1 2" key="1">
    <citation type="submission" date="2016-10" db="EMBL/GenBank/DDBJ databases">
        <title>Reductive evolution of mitochondrial metabolism and differential evolution of invasion-related proteins in Cryptosporidium.</title>
        <authorList>
            <person name="Liu S."/>
            <person name="Roellig D.M."/>
            <person name="Guo Y."/>
            <person name="Li N."/>
            <person name="Frace M.A."/>
            <person name="Tang K."/>
            <person name="Zhang L."/>
            <person name="Feng Y."/>
            <person name="Xiao L."/>
        </authorList>
    </citation>
    <scope>NUCLEOTIDE SEQUENCE [LARGE SCALE GENOMIC DNA]</scope>
    <source>
        <strain evidence="1">30847</strain>
    </source>
</reference>
<dbReference type="EMBL" id="LRBS01000045">
    <property type="protein sequence ID" value="OII77135.1"/>
    <property type="molecule type" value="Genomic_DNA"/>
</dbReference>
<dbReference type="AlphaFoldDB" id="A0A1J4MST5"/>
<dbReference type="VEuPathDB" id="CryptoDB:cand_021170"/>
<organism evidence="1 2">
    <name type="scientific">Cryptosporidium andersoni</name>
    <dbReference type="NCBI Taxonomy" id="117008"/>
    <lineage>
        <taxon>Eukaryota</taxon>
        <taxon>Sar</taxon>
        <taxon>Alveolata</taxon>
        <taxon>Apicomplexa</taxon>
        <taxon>Conoidasida</taxon>
        <taxon>Coccidia</taxon>
        <taxon>Eucoccidiorida</taxon>
        <taxon>Eimeriorina</taxon>
        <taxon>Cryptosporidiidae</taxon>
        <taxon>Cryptosporidium</taxon>
    </lineage>
</organism>
<comment type="caution">
    <text evidence="1">The sequence shown here is derived from an EMBL/GenBank/DDBJ whole genome shotgun (WGS) entry which is preliminary data.</text>
</comment>
<name>A0A1J4MST5_9CRYT</name>
<sequence length="94" mass="11151">MVPVKYSNLHNILKLLKILCIYDIIEFYLKTRRENIKCISDKRTGFEFVKITQLGQLENIYLGINYSKLYGIKHLLRLISNLKLIFPTSYIEII</sequence>
<accession>A0A1J4MST5</accession>
<evidence type="ECO:0000313" key="1">
    <source>
        <dbReference type="EMBL" id="OII77135.1"/>
    </source>
</evidence>
<keyword evidence="2" id="KW-1185">Reference proteome</keyword>
<proteinExistence type="predicted"/>